<sequence>MCQERRYYLSANGAGHSPECGHMNQSTGIDHSICSIPPPAPPGELSLTMGPDVSASALPQAPYHAFAHRAGGTGLADHKGPQGGWLDQKVSWSDGFTSLE</sequence>
<accession>A0ACC2FDK1</accession>
<name>A0ACC2FDK1_DALPE</name>
<comment type="caution">
    <text evidence="1">The sequence shown here is derived from an EMBL/GenBank/DDBJ whole genome shotgun (WGS) entry which is preliminary data.</text>
</comment>
<evidence type="ECO:0000313" key="1">
    <source>
        <dbReference type="EMBL" id="KAJ7989412.1"/>
    </source>
</evidence>
<keyword evidence="2" id="KW-1185">Reference proteome</keyword>
<protein>
    <submittedName>
        <fullName evidence="1">Uncharacterized protein</fullName>
    </submittedName>
</protein>
<organism evidence="1 2">
    <name type="scientific">Dallia pectoralis</name>
    <name type="common">Alaska blackfish</name>
    <dbReference type="NCBI Taxonomy" id="75939"/>
    <lineage>
        <taxon>Eukaryota</taxon>
        <taxon>Metazoa</taxon>
        <taxon>Chordata</taxon>
        <taxon>Craniata</taxon>
        <taxon>Vertebrata</taxon>
        <taxon>Euteleostomi</taxon>
        <taxon>Actinopterygii</taxon>
        <taxon>Neopterygii</taxon>
        <taxon>Teleostei</taxon>
        <taxon>Protacanthopterygii</taxon>
        <taxon>Esociformes</taxon>
        <taxon>Umbridae</taxon>
        <taxon>Dallia</taxon>
    </lineage>
</organism>
<proteinExistence type="predicted"/>
<gene>
    <name evidence="1" type="ORF">DPEC_G00304280</name>
</gene>
<reference evidence="1" key="1">
    <citation type="submission" date="2021-05" db="EMBL/GenBank/DDBJ databases">
        <authorList>
            <person name="Pan Q."/>
            <person name="Jouanno E."/>
            <person name="Zahm M."/>
            <person name="Klopp C."/>
            <person name="Cabau C."/>
            <person name="Louis A."/>
            <person name="Berthelot C."/>
            <person name="Parey E."/>
            <person name="Roest Crollius H."/>
            <person name="Montfort J."/>
            <person name="Robinson-Rechavi M."/>
            <person name="Bouchez O."/>
            <person name="Lampietro C."/>
            <person name="Lopez Roques C."/>
            <person name="Donnadieu C."/>
            <person name="Postlethwait J."/>
            <person name="Bobe J."/>
            <person name="Dillon D."/>
            <person name="Chandos A."/>
            <person name="von Hippel F."/>
            <person name="Guiguen Y."/>
        </authorList>
    </citation>
    <scope>NUCLEOTIDE SEQUENCE</scope>
    <source>
        <strain evidence="1">YG-Jan2019</strain>
    </source>
</reference>
<dbReference type="EMBL" id="CM055756">
    <property type="protein sequence ID" value="KAJ7989412.1"/>
    <property type="molecule type" value="Genomic_DNA"/>
</dbReference>
<evidence type="ECO:0000313" key="2">
    <source>
        <dbReference type="Proteomes" id="UP001157502"/>
    </source>
</evidence>
<dbReference type="Proteomes" id="UP001157502">
    <property type="component" value="Chromosome 29"/>
</dbReference>